<keyword evidence="10" id="KW-0460">Magnesium</keyword>
<evidence type="ECO:0000256" key="9">
    <source>
        <dbReference type="ARBA" id="ARBA00022884"/>
    </source>
</evidence>
<keyword evidence="8 10" id="KW-0378">Hydrolase</keyword>
<dbReference type="RefSeq" id="WP_034219744.1">
    <property type="nucleotide sequence ID" value="NZ_AVCJ01000001.1"/>
</dbReference>
<comment type="subunit">
    <text evidence="10">Homodimer.</text>
</comment>
<evidence type="ECO:0000256" key="1">
    <source>
        <dbReference type="ARBA" id="ARBA00000109"/>
    </source>
</evidence>
<comment type="caution">
    <text evidence="13">The sequence shown here is derived from an EMBL/GenBank/DDBJ whole genome shotgun (WGS) entry which is preliminary data.</text>
</comment>
<evidence type="ECO:0000313" key="13">
    <source>
        <dbReference type="EMBL" id="KFL37594.1"/>
    </source>
</evidence>
<keyword evidence="10" id="KW-0479">Metal-binding</keyword>
<dbReference type="GO" id="GO:0005737">
    <property type="term" value="C:cytoplasm"/>
    <property type="evidence" value="ECO:0007669"/>
    <property type="project" value="UniProtKB-SubCell"/>
</dbReference>
<dbReference type="FunFam" id="1.10.1520.10:FF:000001">
    <property type="entry name" value="Ribonuclease 3"/>
    <property type="match status" value="1"/>
</dbReference>
<dbReference type="SMART" id="SM00358">
    <property type="entry name" value="DSRM"/>
    <property type="match status" value="1"/>
</dbReference>
<dbReference type="GO" id="GO:0046872">
    <property type="term" value="F:metal ion binding"/>
    <property type="evidence" value="ECO:0007669"/>
    <property type="project" value="UniProtKB-KW"/>
</dbReference>
<dbReference type="PROSITE" id="PS50142">
    <property type="entry name" value="RNASE_3_2"/>
    <property type="match status" value="1"/>
</dbReference>
<reference evidence="13 14" key="2">
    <citation type="journal article" date="2015" name="Stand. Genomic Sci.">
        <title>High quality draft genomic sequence of Arenimonas donghaensis DSM 18148(T).</title>
        <authorList>
            <person name="Chen F."/>
            <person name="Wang H."/>
            <person name="Cao Y."/>
            <person name="Li X."/>
            <person name="Wang G."/>
        </authorList>
    </citation>
    <scope>NUCLEOTIDE SEQUENCE [LARGE SCALE GENOMIC DNA]</scope>
    <source>
        <strain evidence="13 14">HO3-R19</strain>
    </source>
</reference>
<evidence type="ECO:0000256" key="3">
    <source>
        <dbReference type="ARBA" id="ARBA00022552"/>
    </source>
</evidence>
<feature type="binding site" evidence="10">
    <location>
        <position position="109"/>
    </location>
    <ligand>
        <name>Mg(2+)</name>
        <dbReference type="ChEBI" id="CHEBI:18420"/>
    </ligand>
</feature>
<feature type="active site" evidence="10">
    <location>
        <position position="37"/>
    </location>
</feature>
<keyword evidence="4 10" id="KW-0507">mRNA processing</keyword>
<evidence type="ECO:0000256" key="5">
    <source>
        <dbReference type="ARBA" id="ARBA00022694"/>
    </source>
</evidence>
<dbReference type="Proteomes" id="UP000029085">
    <property type="component" value="Unassembled WGS sequence"/>
</dbReference>
<dbReference type="PANTHER" id="PTHR11207:SF0">
    <property type="entry name" value="RIBONUCLEASE 3"/>
    <property type="match status" value="1"/>
</dbReference>
<keyword evidence="10" id="KW-0699">rRNA-binding</keyword>
<feature type="domain" description="DRBM" evidence="11">
    <location>
        <begin position="147"/>
        <end position="217"/>
    </location>
</feature>
<keyword evidence="5 10" id="KW-0819">tRNA processing</keyword>
<comment type="cofactor">
    <cofactor evidence="10">
        <name>Mg(2+)</name>
        <dbReference type="ChEBI" id="CHEBI:18420"/>
    </cofactor>
</comment>
<comment type="subcellular location">
    <subcellularLocation>
        <location evidence="10">Cytoplasm</location>
    </subcellularLocation>
</comment>
<sequence length="218" mass="24297">MTDRLGHRFEKPELLQQALRHRSAGSPHNERLEFLGDALVNLVIAEALYQRWPKADEGTLTRARASLVRESSLAELARRLELGARLELGPGEMKSGGHRRDSILADAVEAVIGAIHLDAGFETCREVVLGWFEPGLAELPTGKAEKDPKTRLQEWLQARQFPRPNYRLLETTGDDHARVFHVACETAEPPLKEQAEASSLRAAEQLAAERVLATLEKK</sequence>
<dbReference type="Gene3D" id="1.10.1520.10">
    <property type="entry name" value="Ribonuclease III domain"/>
    <property type="match status" value="1"/>
</dbReference>
<name>A0A087ML41_9GAMM</name>
<dbReference type="GO" id="GO:0019843">
    <property type="term" value="F:rRNA binding"/>
    <property type="evidence" value="ECO:0007669"/>
    <property type="project" value="UniProtKB-KW"/>
</dbReference>
<feature type="binding site" evidence="10">
    <location>
        <position position="106"/>
    </location>
    <ligand>
        <name>Mg(2+)</name>
        <dbReference type="ChEBI" id="CHEBI:18420"/>
    </ligand>
</feature>
<dbReference type="EMBL" id="AVCJ01000001">
    <property type="protein sequence ID" value="KFL37594.1"/>
    <property type="molecule type" value="Genomic_DNA"/>
</dbReference>
<dbReference type="Gene3D" id="3.30.160.20">
    <property type="match status" value="1"/>
</dbReference>
<dbReference type="InterPro" id="IPR036389">
    <property type="entry name" value="RNase_III_sf"/>
</dbReference>
<proteinExistence type="inferred from homology"/>
<dbReference type="Pfam" id="PF14622">
    <property type="entry name" value="Ribonucleas_3_3"/>
    <property type="match status" value="1"/>
</dbReference>
<accession>A0A087ML41</accession>
<dbReference type="GO" id="GO:0004525">
    <property type="term" value="F:ribonuclease III activity"/>
    <property type="evidence" value="ECO:0007669"/>
    <property type="project" value="UniProtKB-UniRule"/>
</dbReference>
<dbReference type="EC" id="3.1.26.3" evidence="10"/>
<dbReference type="GO" id="GO:0010468">
    <property type="term" value="P:regulation of gene expression"/>
    <property type="evidence" value="ECO:0007669"/>
    <property type="project" value="TreeGrafter"/>
</dbReference>
<dbReference type="SMART" id="SM00535">
    <property type="entry name" value="RIBOc"/>
    <property type="match status" value="1"/>
</dbReference>
<dbReference type="PATRIC" id="fig|1121014.3.peg.8"/>
<evidence type="ECO:0000259" key="11">
    <source>
        <dbReference type="PROSITE" id="PS50137"/>
    </source>
</evidence>
<comment type="similarity">
    <text evidence="2">Belongs to the ribonuclease III family.</text>
</comment>
<evidence type="ECO:0000256" key="4">
    <source>
        <dbReference type="ARBA" id="ARBA00022664"/>
    </source>
</evidence>
<evidence type="ECO:0000256" key="10">
    <source>
        <dbReference type="HAMAP-Rule" id="MF_00104"/>
    </source>
</evidence>
<dbReference type="InterPro" id="IPR014720">
    <property type="entry name" value="dsRBD_dom"/>
</dbReference>
<dbReference type="PANTHER" id="PTHR11207">
    <property type="entry name" value="RIBONUCLEASE III"/>
    <property type="match status" value="1"/>
</dbReference>
<dbReference type="OrthoDB" id="9805026at2"/>
<dbReference type="CDD" id="cd00593">
    <property type="entry name" value="RIBOc"/>
    <property type="match status" value="1"/>
</dbReference>
<dbReference type="InterPro" id="IPR011907">
    <property type="entry name" value="RNase_III"/>
</dbReference>
<keyword evidence="9 10" id="KW-0694">RNA-binding</keyword>
<keyword evidence="14" id="KW-1185">Reference proteome</keyword>
<feature type="binding site" evidence="10">
    <location>
        <position position="33"/>
    </location>
    <ligand>
        <name>Mg(2+)</name>
        <dbReference type="ChEBI" id="CHEBI:18420"/>
    </ligand>
</feature>
<comment type="catalytic activity">
    <reaction evidence="1 10">
        <text>Endonucleolytic cleavage to 5'-phosphomonoester.</text>
        <dbReference type="EC" id="3.1.26.3"/>
    </reaction>
</comment>
<dbReference type="STRING" id="1121014.N788_00040"/>
<protein>
    <recommendedName>
        <fullName evidence="10">Ribonuclease 3</fullName>
        <ecNumber evidence="10">3.1.26.3</ecNumber>
    </recommendedName>
    <alternativeName>
        <fullName evidence="10">Ribonuclease III</fullName>
        <shortName evidence="10">RNase III</shortName>
    </alternativeName>
</protein>
<evidence type="ECO:0000256" key="8">
    <source>
        <dbReference type="ARBA" id="ARBA00022801"/>
    </source>
</evidence>
<dbReference type="GO" id="GO:0003725">
    <property type="term" value="F:double-stranded RNA binding"/>
    <property type="evidence" value="ECO:0007669"/>
    <property type="project" value="TreeGrafter"/>
</dbReference>
<dbReference type="SUPFAM" id="SSF54768">
    <property type="entry name" value="dsRNA-binding domain-like"/>
    <property type="match status" value="1"/>
</dbReference>
<feature type="domain" description="RNase III" evidence="12">
    <location>
        <begin position="1"/>
        <end position="120"/>
    </location>
</feature>
<dbReference type="InterPro" id="IPR000999">
    <property type="entry name" value="RNase_III_dom"/>
</dbReference>
<dbReference type="GO" id="GO:0008033">
    <property type="term" value="P:tRNA processing"/>
    <property type="evidence" value="ECO:0007669"/>
    <property type="project" value="UniProtKB-KW"/>
</dbReference>
<dbReference type="NCBIfam" id="TIGR02191">
    <property type="entry name" value="RNaseIII"/>
    <property type="match status" value="1"/>
</dbReference>
<dbReference type="PROSITE" id="PS50137">
    <property type="entry name" value="DS_RBD"/>
    <property type="match status" value="1"/>
</dbReference>
<dbReference type="Pfam" id="PF00035">
    <property type="entry name" value="dsrm"/>
    <property type="match status" value="1"/>
</dbReference>
<dbReference type="HAMAP" id="MF_00104">
    <property type="entry name" value="RNase_III"/>
    <property type="match status" value="1"/>
</dbReference>
<dbReference type="AlphaFoldDB" id="A0A087ML41"/>
<dbReference type="GO" id="GO:0006397">
    <property type="term" value="P:mRNA processing"/>
    <property type="evidence" value="ECO:0007669"/>
    <property type="project" value="UniProtKB-UniRule"/>
</dbReference>
<evidence type="ECO:0000313" key="14">
    <source>
        <dbReference type="Proteomes" id="UP000029085"/>
    </source>
</evidence>
<dbReference type="SUPFAM" id="SSF69065">
    <property type="entry name" value="RNase III domain-like"/>
    <property type="match status" value="1"/>
</dbReference>
<keyword evidence="6 10" id="KW-0540">Nuclease</keyword>
<evidence type="ECO:0000259" key="12">
    <source>
        <dbReference type="PROSITE" id="PS50142"/>
    </source>
</evidence>
<feature type="active site" evidence="10">
    <location>
        <position position="109"/>
    </location>
</feature>
<evidence type="ECO:0000256" key="2">
    <source>
        <dbReference type="ARBA" id="ARBA00010183"/>
    </source>
</evidence>
<organism evidence="13 14">
    <name type="scientific">Arenimonas donghaensis DSM 18148 = HO3-R19</name>
    <dbReference type="NCBI Taxonomy" id="1121014"/>
    <lineage>
        <taxon>Bacteria</taxon>
        <taxon>Pseudomonadati</taxon>
        <taxon>Pseudomonadota</taxon>
        <taxon>Gammaproteobacteria</taxon>
        <taxon>Lysobacterales</taxon>
        <taxon>Lysobacteraceae</taxon>
        <taxon>Arenimonas</taxon>
    </lineage>
</organism>
<keyword evidence="3 10" id="KW-0698">rRNA processing</keyword>
<dbReference type="CDD" id="cd10845">
    <property type="entry name" value="DSRM_RNAse_III_family"/>
    <property type="match status" value="1"/>
</dbReference>
<comment type="function">
    <text evidence="10">Digests double-stranded RNA. Involved in the processing of primary rRNA transcript to yield the immediate precursors to the large and small rRNAs (23S and 16S). Processes some mRNAs, and tRNAs when they are encoded in the rRNA operon. Processes pre-crRNA and tracrRNA of type II CRISPR loci if present in the organism.</text>
</comment>
<keyword evidence="10" id="KW-0963">Cytoplasm</keyword>
<keyword evidence="7 10" id="KW-0255">Endonuclease</keyword>
<dbReference type="GO" id="GO:0006364">
    <property type="term" value="P:rRNA processing"/>
    <property type="evidence" value="ECO:0007669"/>
    <property type="project" value="UniProtKB-UniRule"/>
</dbReference>
<dbReference type="PROSITE" id="PS00517">
    <property type="entry name" value="RNASE_3_1"/>
    <property type="match status" value="1"/>
</dbReference>
<gene>
    <name evidence="10" type="primary">rnc</name>
    <name evidence="13" type="ORF">N788_00040</name>
</gene>
<evidence type="ECO:0000256" key="6">
    <source>
        <dbReference type="ARBA" id="ARBA00022722"/>
    </source>
</evidence>
<reference evidence="14" key="1">
    <citation type="submission" date="2013-08" db="EMBL/GenBank/DDBJ databases">
        <title>Genome sequencing of Arenimonas donghaensis.</title>
        <authorList>
            <person name="Chen F."/>
            <person name="Wang G."/>
        </authorList>
    </citation>
    <scope>NUCLEOTIDE SEQUENCE [LARGE SCALE GENOMIC DNA]</scope>
    <source>
        <strain evidence="14">HO3-R19</strain>
    </source>
</reference>
<evidence type="ECO:0000256" key="7">
    <source>
        <dbReference type="ARBA" id="ARBA00022759"/>
    </source>
</evidence>